<dbReference type="AlphaFoldDB" id="A0A3N4IUI9"/>
<feature type="region of interest" description="Disordered" evidence="1">
    <location>
        <begin position="191"/>
        <end position="228"/>
    </location>
</feature>
<feature type="compositionally biased region" description="Low complexity" evidence="1">
    <location>
        <begin position="16"/>
        <end position="39"/>
    </location>
</feature>
<evidence type="ECO:0000313" key="2">
    <source>
        <dbReference type="EMBL" id="RPA89445.1"/>
    </source>
</evidence>
<gene>
    <name evidence="2" type="ORF">L873DRAFT_652684</name>
</gene>
<name>A0A3N4IUI9_9PEZI</name>
<feature type="compositionally biased region" description="Basic residues" evidence="1">
    <location>
        <begin position="200"/>
        <end position="209"/>
    </location>
</feature>
<evidence type="ECO:0000313" key="3">
    <source>
        <dbReference type="Proteomes" id="UP000276215"/>
    </source>
</evidence>
<dbReference type="Proteomes" id="UP000276215">
    <property type="component" value="Unassembled WGS sequence"/>
</dbReference>
<proteinExistence type="predicted"/>
<accession>A0A3N4IUI9</accession>
<feature type="region of interest" description="Disordered" evidence="1">
    <location>
        <begin position="75"/>
        <end position="102"/>
    </location>
</feature>
<sequence>MADPTTPKKSLSFHLSPRTSETNTSSTTTSDSFSSNTRTLQPVILTSANPISVRRYKNRGSFSQPLRPALYPPAKLAGSTPPQNMSGIGMAHRNSGSSQQSRESTYYAGSPIYPAKAKSVFKQHEDAVADIMSDIGQLQIFSSGDFPVEQLLASKDVPENATLLQEFRKGVRCGDLKSPVSSPAISSIMESKPVPVVPPRPKKLNRRSRKDSVKTPIHGGMISSPLEASMDVHPGEISRAVTVADGVLQYSPYESLRSYKLSQPTAEEEGTLSIILSNKNNLSC</sequence>
<protein>
    <submittedName>
        <fullName evidence="2">Uncharacterized protein</fullName>
    </submittedName>
</protein>
<evidence type="ECO:0000256" key="1">
    <source>
        <dbReference type="SAM" id="MobiDB-lite"/>
    </source>
</evidence>
<dbReference type="OrthoDB" id="5418725at2759"/>
<organism evidence="2 3">
    <name type="scientific">Choiromyces venosus 120613-1</name>
    <dbReference type="NCBI Taxonomy" id="1336337"/>
    <lineage>
        <taxon>Eukaryota</taxon>
        <taxon>Fungi</taxon>
        <taxon>Dikarya</taxon>
        <taxon>Ascomycota</taxon>
        <taxon>Pezizomycotina</taxon>
        <taxon>Pezizomycetes</taxon>
        <taxon>Pezizales</taxon>
        <taxon>Tuberaceae</taxon>
        <taxon>Choiromyces</taxon>
    </lineage>
</organism>
<dbReference type="EMBL" id="ML120579">
    <property type="protein sequence ID" value="RPA89445.1"/>
    <property type="molecule type" value="Genomic_DNA"/>
</dbReference>
<feature type="region of interest" description="Disordered" evidence="1">
    <location>
        <begin position="1"/>
        <end position="41"/>
    </location>
</feature>
<keyword evidence="3" id="KW-1185">Reference proteome</keyword>
<reference evidence="2 3" key="1">
    <citation type="journal article" date="2018" name="Nat. Ecol. Evol.">
        <title>Pezizomycetes genomes reveal the molecular basis of ectomycorrhizal truffle lifestyle.</title>
        <authorList>
            <person name="Murat C."/>
            <person name="Payen T."/>
            <person name="Noel B."/>
            <person name="Kuo A."/>
            <person name="Morin E."/>
            <person name="Chen J."/>
            <person name="Kohler A."/>
            <person name="Krizsan K."/>
            <person name="Balestrini R."/>
            <person name="Da Silva C."/>
            <person name="Montanini B."/>
            <person name="Hainaut M."/>
            <person name="Levati E."/>
            <person name="Barry K.W."/>
            <person name="Belfiori B."/>
            <person name="Cichocki N."/>
            <person name="Clum A."/>
            <person name="Dockter R.B."/>
            <person name="Fauchery L."/>
            <person name="Guy J."/>
            <person name="Iotti M."/>
            <person name="Le Tacon F."/>
            <person name="Lindquist E.A."/>
            <person name="Lipzen A."/>
            <person name="Malagnac F."/>
            <person name="Mello A."/>
            <person name="Molinier V."/>
            <person name="Miyauchi S."/>
            <person name="Poulain J."/>
            <person name="Riccioni C."/>
            <person name="Rubini A."/>
            <person name="Sitrit Y."/>
            <person name="Splivallo R."/>
            <person name="Traeger S."/>
            <person name="Wang M."/>
            <person name="Zifcakova L."/>
            <person name="Wipf D."/>
            <person name="Zambonelli A."/>
            <person name="Paolocci F."/>
            <person name="Nowrousian M."/>
            <person name="Ottonello S."/>
            <person name="Baldrian P."/>
            <person name="Spatafora J.W."/>
            <person name="Henrissat B."/>
            <person name="Nagy L.G."/>
            <person name="Aury J.M."/>
            <person name="Wincker P."/>
            <person name="Grigoriev I.V."/>
            <person name="Bonfante P."/>
            <person name="Martin F.M."/>
        </authorList>
    </citation>
    <scope>NUCLEOTIDE SEQUENCE [LARGE SCALE GENOMIC DNA]</scope>
    <source>
        <strain evidence="2 3">120613-1</strain>
    </source>
</reference>